<dbReference type="Pfam" id="PF21530">
    <property type="entry name" value="Pif1_2B_dom"/>
    <property type="match status" value="2"/>
</dbReference>
<keyword evidence="1" id="KW-0227">DNA damage</keyword>
<feature type="compositionally biased region" description="Polar residues" evidence="2">
    <location>
        <begin position="82"/>
        <end position="94"/>
    </location>
</feature>
<comment type="catalytic activity">
    <reaction evidence="1">
        <text>ATP + H2O = ADP + phosphate + H(+)</text>
        <dbReference type="Rhea" id="RHEA:13065"/>
        <dbReference type="ChEBI" id="CHEBI:15377"/>
        <dbReference type="ChEBI" id="CHEBI:15378"/>
        <dbReference type="ChEBI" id="CHEBI:30616"/>
        <dbReference type="ChEBI" id="CHEBI:43474"/>
        <dbReference type="ChEBI" id="CHEBI:456216"/>
        <dbReference type="EC" id="5.6.2.3"/>
    </reaction>
</comment>
<dbReference type="EMBL" id="CP092875">
    <property type="protein sequence ID" value="UYV75434.1"/>
    <property type="molecule type" value="Genomic_DNA"/>
</dbReference>
<sequence length="1984" mass="225746">MTTKFATLKIPKRRHHQDTPKQYTYTSTHHTRHKLPHKILLESLTYGLPVADQRIVAAVQPNTLQEWYSVVSRVRGIHSASQVCQQTTRTTPNPSFAPPPRYSAQRPWSARPNYAANPPPSSSRYCGGMHWHAQCPKRPAQSRPRPVYRATTYPQHERTVLSSPAPFRVTNTRAHVTCSPDPLYTTSPAQAVNTVPGILQPRHQTRPVPTHKTAQQVQGQVYHRAGSLLPSLDQPPRFLQIFFVEDAQLELNQRCHFSSALRHGTVLCLQRMFRRCNQLIKIFKTALENMPSDEYKLVIRADKTPSGEHERRFNAPQSNEVAVVLSADEFGQCDIIIQRRSNALQRISETHRYFDPLQYPIIFWEGEDGYHFNYRQIDQNSGVPTNKKVSAMSFYSYRIMARDNVYNHILNCRQLFSQYIVDMYAKIEGERLLYIRLNQKELRVEEYIHLRDAVANDGMVANFGKLVILPATFTGSPRHMHEYTQDAMVFVRTYGRPDLFITFTCNPSWPEINAELFNGQKPMDRHDLTARVFKIKLNKLIALITKKCIFGETRCWMFTIEWQKRGLPHSHILIWLKDKIHPIQIDNVISAEIPNPEEDPNLYEVVIKNMIHGPCGTFNINAPCMKNGKCSKNYPRDLISDTQTGFDGYPRYRRRAPENGGFKGKLKGRGNTEIEVDNKWVVPYSPLLSRMFKAHINVEYCNSVKSIKYICKYVNKGNDMAIFGLSKENTNDEISQYLLGRYISSNEAVWRILSFPIHERHPNVVHLSVHLENGQRVYFTNANARTVAAAPPNTTLTAFFQLCQQDPFAKKLLYPEVPRYYTWNASRKSFCRRKQGTSVPEHEGIFASEALGRVYTVHPNNAECFFLRMLLHTVRGPTSFSSLKCVNGEECRTFREACQNLGLLEDDQHWDEVLSEAASQSFPEQIRELFAILLTTCNPSNPQNLWEKYRESMSEDVLIKARRANPTLDINFSSDIFNEALLLLQNKCLAINDKTLSQLGLQSPELCQPTILNRELMREKNYNIEQLRRFVDSKKPLLVEDQREAYNSIMDCINKQQGIAATLIDGGRTAHSMLKLPLNIANEQYPTCNISSTSGQAQVLKSCRIIVWDECTMAHKHSLEALDRTLRDLKGNNKLMGGILLLLAGDFRQTLPVIPRSTPADEINACLKASVLWKNIKKITLRTNLRVQVLGDHSAQNFARKLLQIGEGTFPNGSPMCDVSFPPDFGNIVSSVGELIDKVFLNLAENFKNHRWLCERTILAPRNDAVDEINNCIQDMLPGSVTEYNSINTMVDVDDTVNYPSEFLNSLNPSGLPPHHLRLKIGSPIMLLRNLDPPKLCNGTRLFVKRLLPNVIEATILTGKENGKDVLIPRIPLTPNDLPFLFKRLQFPVQLAFAITINKAQGQSLKCCGVNLESPCFSHGQLYVACSRACQKLDLLENDAHWDISLADASNTAHPQQIRTLFSIILTTCFPANPKDLWEKYKNYMSEDILHRMRRINANPNIQFTSNIYNEALILIEDGCLAIANKSLTELGMIAPNRSGIDILDRDIQRETHFDVNELQAFVRINLPKLVLEQRTAYDTIMNAISNKSCATLLDGGRTAHSALKLPLNMQVIETPTCNISKYSGMGKVLRSCQLIIWDECTMAHKKSLEALNRILKDLRGNEQLFGGALILLAGDFRQTLPVIPRSTPADELNACLKSSVLWRYVKKISLKTNMRVQLQQDESSERFAKQLLDIGNGKMEMDEYTHCITLPENFCHFVKSTDELIAKVFPNLSQNYKNNHWVSERAILSAKNIDVNLINCTIQNEIPEEETTYKSIDTFVNPDESVNYPIEFLNSLVLPGMPPYILSLKIGSPIILLRNINPPRLCNGTRLSVKKLMNNIIEATILNGKYQGEHVLLPRIPMIPTDTPFEFKRLQFPVRLAFAMTINKAQGQSLQVCGLNLINPCFSHGQLYVGCSRVGKPSNLFVLAPNRKTKNVVYLQALR</sequence>
<keyword evidence="1" id="KW-0233">DNA recombination</keyword>
<evidence type="ECO:0000259" key="3">
    <source>
        <dbReference type="Pfam" id="PF05970"/>
    </source>
</evidence>
<keyword evidence="1" id="KW-0547">Nucleotide-binding</keyword>
<dbReference type="Pfam" id="PF14214">
    <property type="entry name" value="Helitron_like_N"/>
    <property type="match status" value="1"/>
</dbReference>
<organism evidence="6 7">
    <name type="scientific">Cordylochernes scorpioides</name>
    <dbReference type="NCBI Taxonomy" id="51811"/>
    <lineage>
        <taxon>Eukaryota</taxon>
        <taxon>Metazoa</taxon>
        <taxon>Ecdysozoa</taxon>
        <taxon>Arthropoda</taxon>
        <taxon>Chelicerata</taxon>
        <taxon>Arachnida</taxon>
        <taxon>Pseudoscorpiones</taxon>
        <taxon>Cheliferoidea</taxon>
        <taxon>Chernetidae</taxon>
        <taxon>Cordylochernes</taxon>
    </lineage>
</organism>
<keyword evidence="1" id="KW-0347">Helicase</keyword>
<keyword evidence="7" id="KW-1185">Reference proteome</keyword>
<dbReference type="InterPro" id="IPR049163">
    <property type="entry name" value="Pif1-like_2B_dom"/>
</dbReference>
<feature type="domain" description="DNA helicase Pif1-like DEAD-box helicase" evidence="3">
    <location>
        <begin position="1057"/>
        <end position="1211"/>
    </location>
</feature>
<dbReference type="InterPro" id="IPR010285">
    <property type="entry name" value="DNA_helicase_pif1-like_DEAD"/>
</dbReference>
<evidence type="ECO:0000256" key="2">
    <source>
        <dbReference type="SAM" id="MobiDB-lite"/>
    </source>
</evidence>
<dbReference type="CDD" id="cd18809">
    <property type="entry name" value="SF1_C_RecD"/>
    <property type="match status" value="1"/>
</dbReference>
<dbReference type="SUPFAM" id="SSF52540">
    <property type="entry name" value="P-loop containing nucleoside triphosphate hydrolases"/>
    <property type="match status" value="3"/>
</dbReference>
<protein>
    <recommendedName>
        <fullName evidence="1">ATP-dependent DNA helicase</fullName>
        <ecNumber evidence="1">5.6.2.3</ecNumber>
    </recommendedName>
</protein>
<evidence type="ECO:0000256" key="1">
    <source>
        <dbReference type="RuleBase" id="RU363044"/>
    </source>
</evidence>
<keyword evidence="1" id="KW-0067">ATP-binding</keyword>
<comment type="similarity">
    <text evidence="1">Belongs to the helicase family.</text>
</comment>
<keyword evidence="1" id="KW-0378">Hydrolase</keyword>
<dbReference type="Gene3D" id="3.40.50.300">
    <property type="entry name" value="P-loop containing nucleotide triphosphate hydrolases"/>
    <property type="match status" value="2"/>
</dbReference>
<keyword evidence="1" id="KW-0234">DNA repair</keyword>
<accession>A0ABY6L2R4</accession>
<gene>
    <name evidence="6" type="ORF">LAZ67_13000259</name>
</gene>
<dbReference type="InterPro" id="IPR025476">
    <property type="entry name" value="Helitron_helicase-like"/>
</dbReference>
<proteinExistence type="inferred from homology"/>
<reference evidence="6 7" key="1">
    <citation type="submission" date="2022-01" db="EMBL/GenBank/DDBJ databases">
        <title>A chromosomal length assembly of Cordylochernes scorpioides.</title>
        <authorList>
            <person name="Zeh D."/>
            <person name="Zeh J."/>
        </authorList>
    </citation>
    <scope>NUCLEOTIDE SEQUENCE [LARGE SCALE GENOMIC DNA]</scope>
    <source>
        <strain evidence="6">IN4F17</strain>
        <tissue evidence="6">Whole Body</tissue>
    </source>
</reference>
<dbReference type="Pfam" id="PF05970">
    <property type="entry name" value="PIF1"/>
    <property type="match status" value="2"/>
</dbReference>
<dbReference type="PANTHER" id="PTHR10492:SF57">
    <property type="entry name" value="ATP-DEPENDENT DNA HELICASE"/>
    <property type="match status" value="1"/>
</dbReference>
<feature type="region of interest" description="Disordered" evidence="2">
    <location>
        <begin position="82"/>
        <end position="121"/>
    </location>
</feature>
<evidence type="ECO:0000313" key="6">
    <source>
        <dbReference type="EMBL" id="UYV75434.1"/>
    </source>
</evidence>
<feature type="domain" description="DNA helicase Pif1-like 2B" evidence="5">
    <location>
        <begin position="1302"/>
        <end position="1347"/>
    </location>
</feature>
<feature type="domain" description="DNA helicase Pif1-like DEAD-box helicase" evidence="3">
    <location>
        <begin position="1576"/>
        <end position="1742"/>
    </location>
</feature>
<evidence type="ECO:0000313" key="7">
    <source>
        <dbReference type="Proteomes" id="UP001235939"/>
    </source>
</evidence>
<feature type="domain" description="DNA helicase Pif1-like 2B" evidence="5">
    <location>
        <begin position="1832"/>
        <end position="1877"/>
    </location>
</feature>
<dbReference type="Proteomes" id="UP001235939">
    <property type="component" value="Chromosome 13"/>
</dbReference>
<dbReference type="EC" id="5.6.2.3" evidence="1"/>
<dbReference type="PANTHER" id="PTHR10492">
    <property type="match status" value="1"/>
</dbReference>
<evidence type="ECO:0000259" key="4">
    <source>
        <dbReference type="Pfam" id="PF14214"/>
    </source>
</evidence>
<comment type="cofactor">
    <cofactor evidence="1">
        <name>Mg(2+)</name>
        <dbReference type="ChEBI" id="CHEBI:18420"/>
    </cofactor>
</comment>
<evidence type="ECO:0000259" key="5">
    <source>
        <dbReference type="Pfam" id="PF21530"/>
    </source>
</evidence>
<name>A0ABY6L2R4_9ARAC</name>
<feature type="domain" description="Helitron helicase-like" evidence="4">
    <location>
        <begin position="394"/>
        <end position="574"/>
    </location>
</feature>
<dbReference type="InterPro" id="IPR027417">
    <property type="entry name" value="P-loop_NTPase"/>
</dbReference>